<evidence type="ECO:0000256" key="1">
    <source>
        <dbReference type="ARBA" id="ARBA00004772"/>
    </source>
</evidence>
<dbReference type="PANTHER" id="PTHR38042">
    <property type="entry name" value="UROPORPHYRINOGEN-III SYNTHASE, CHLOROPLASTIC"/>
    <property type="match status" value="1"/>
</dbReference>
<sequence>MTPGAAGAFDGSTSDAAPRHVATPDETTSDAAAPDSTTPEAATPDGTTSERPASARRPSPELAGWRVLVPQPPLEAGTGPGRTSPAAVALATAGAEPLVVPLVRTLPVDDLTPLDDALLALGAGWYGWLAVTSQAAVAVLAERAAAHDDGLAAVVARAGVRVAAVGPGTARALEALGVPVDVVPPVRSTAVDLVAALVALPDPGASHVDPATGRSAVTVDATDDGFAALGDRRRGGTADAGDEDLGPAGGADVRELRPAARRTDDVVARRVLFPRGDLAAPTFADGLTEAGWHVDDLVVYRTVPAGPPDPDVARAWHAGDVHAALLTSASTVRALLDHLGPPPPATLVVVIGPSTEAEARRLGLRVDAVAERQTLAGLVAALTDVVTRTGAAPGAPAPDAPAPAPSVTPAPAPSAPPTPAEDPA</sequence>
<protein>
    <recommendedName>
        <fullName evidence="7 9">Uroporphyrinogen-III synthase</fullName>
        <ecNumber evidence="3 9">4.2.1.75</ecNumber>
    </recommendedName>
</protein>
<comment type="function">
    <text evidence="6 9">Catalyzes cyclization of the linear tetrapyrrole, hydroxymethylbilane, to the macrocyclic uroporphyrinogen III.</text>
</comment>
<evidence type="ECO:0000259" key="11">
    <source>
        <dbReference type="Pfam" id="PF02602"/>
    </source>
</evidence>
<feature type="region of interest" description="Disordered" evidence="10">
    <location>
        <begin position="1"/>
        <end position="65"/>
    </location>
</feature>
<evidence type="ECO:0000256" key="4">
    <source>
        <dbReference type="ARBA" id="ARBA00023239"/>
    </source>
</evidence>
<dbReference type="EC" id="4.2.1.75" evidence="3 9"/>
<comment type="caution">
    <text evidence="12">The sequence shown here is derived from an EMBL/GenBank/DDBJ whole genome shotgun (WGS) entry which is preliminary data.</text>
</comment>
<dbReference type="InterPro" id="IPR036108">
    <property type="entry name" value="4pyrrol_syn_uPrphyn_synt_sf"/>
</dbReference>
<dbReference type="Proteomes" id="UP001240250">
    <property type="component" value="Unassembled WGS sequence"/>
</dbReference>
<dbReference type="SUPFAM" id="SSF69618">
    <property type="entry name" value="HemD-like"/>
    <property type="match status" value="2"/>
</dbReference>
<dbReference type="InterPro" id="IPR003754">
    <property type="entry name" value="4pyrrol_synth_uPrphyn_synth"/>
</dbReference>
<evidence type="ECO:0000256" key="6">
    <source>
        <dbReference type="ARBA" id="ARBA00037589"/>
    </source>
</evidence>
<evidence type="ECO:0000256" key="3">
    <source>
        <dbReference type="ARBA" id="ARBA00013109"/>
    </source>
</evidence>
<comment type="pathway">
    <text evidence="1 9">Porphyrin-containing compound metabolism; protoporphyrin-IX biosynthesis; coproporphyrinogen-III from 5-aminolevulinate: step 3/4.</text>
</comment>
<comment type="similarity">
    <text evidence="2 9">Belongs to the uroporphyrinogen-III synthase family.</text>
</comment>
<keyword evidence="4 9" id="KW-0456">Lyase</keyword>
<dbReference type="Gene3D" id="3.40.50.10090">
    <property type="match status" value="2"/>
</dbReference>
<evidence type="ECO:0000256" key="5">
    <source>
        <dbReference type="ARBA" id="ARBA00023244"/>
    </source>
</evidence>
<name>A0ABU0GJE3_9CELL</name>
<feature type="domain" description="Tetrapyrrole biosynthesis uroporphyrinogen III synthase" evidence="11">
    <location>
        <begin position="245"/>
        <end position="380"/>
    </location>
</feature>
<evidence type="ECO:0000256" key="2">
    <source>
        <dbReference type="ARBA" id="ARBA00008133"/>
    </source>
</evidence>
<dbReference type="RefSeq" id="WP_070319536.1">
    <property type="nucleotide sequence ID" value="NZ_JAUSVM010000001.1"/>
</dbReference>
<dbReference type="InterPro" id="IPR039793">
    <property type="entry name" value="UROS/Hem4"/>
</dbReference>
<accession>A0ABU0GJE3</accession>
<reference evidence="12 13" key="1">
    <citation type="submission" date="2023-07" db="EMBL/GenBank/DDBJ databases">
        <title>Sequencing the genomes of 1000 actinobacteria strains.</title>
        <authorList>
            <person name="Klenk H.-P."/>
        </authorList>
    </citation>
    <scope>NUCLEOTIDE SEQUENCE [LARGE SCALE GENOMIC DNA]</scope>
    <source>
        <strain evidence="12 13">DSM 14785</strain>
    </source>
</reference>
<comment type="catalytic activity">
    <reaction evidence="8 9">
        <text>hydroxymethylbilane = uroporphyrinogen III + H2O</text>
        <dbReference type="Rhea" id="RHEA:18965"/>
        <dbReference type="ChEBI" id="CHEBI:15377"/>
        <dbReference type="ChEBI" id="CHEBI:57308"/>
        <dbReference type="ChEBI" id="CHEBI:57845"/>
        <dbReference type="EC" id="4.2.1.75"/>
    </reaction>
</comment>
<evidence type="ECO:0000256" key="8">
    <source>
        <dbReference type="ARBA" id="ARBA00048617"/>
    </source>
</evidence>
<feature type="domain" description="Tetrapyrrole biosynthesis uroporphyrinogen III synthase" evidence="11">
    <location>
        <begin position="87"/>
        <end position="201"/>
    </location>
</feature>
<feature type="compositionally biased region" description="Low complexity" evidence="10">
    <location>
        <begin position="24"/>
        <end position="39"/>
    </location>
</feature>
<keyword evidence="5 9" id="KW-0627">Porphyrin biosynthesis</keyword>
<dbReference type="PANTHER" id="PTHR38042:SF1">
    <property type="entry name" value="UROPORPHYRINOGEN-III SYNTHASE, CHLOROPLASTIC"/>
    <property type="match status" value="1"/>
</dbReference>
<proteinExistence type="inferred from homology"/>
<dbReference type="EMBL" id="JAUSVM010000001">
    <property type="protein sequence ID" value="MDQ0425489.1"/>
    <property type="molecule type" value="Genomic_DNA"/>
</dbReference>
<gene>
    <name evidence="12" type="ORF">JO380_001870</name>
</gene>
<evidence type="ECO:0000313" key="12">
    <source>
        <dbReference type="EMBL" id="MDQ0425489.1"/>
    </source>
</evidence>
<feature type="compositionally biased region" description="Pro residues" evidence="10">
    <location>
        <begin position="395"/>
        <end position="424"/>
    </location>
</feature>
<dbReference type="Pfam" id="PF02602">
    <property type="entry name" value="HEM4"/>
    <property type="match status" value="2"/>
</dbReference>
<feature type="region of interest" description="Disordered" evidence="10">
    <location>
        <begin position="389"/>
        <end position="424"/>
    </location>
</feature>
<evidence type="ECO:0000313" key="13">
    <source>
        <dbReference type="Proteomes" id="UP001240250"/>
    </source>
</evidence>
<feature type="region of interest" description="Disordered" evidence="10">
    <location>
        <begin position="228"/>
        <end position="251"/>
    </location>
</feature>
<keyword evidence="13" id="KW-1185">Reference proteome</keyword>
<evidence type="ECO:0000256" key="9">
    <source>
        <dbReference type="RuleBase" id="RU366031"/>
    </source>
</evidence>
<evidence type="ECO:0000256" key="7">
    <source>
        <dbReference type="ARBA" id="ARBA00040167"/>
    </source>
</evidence>
<evidence type="ECO:0000256" key="10">
    <source>
        <dbReference type="SAM" id="MobiDB-lite"/>
    </source>
</evidence>
<organism evidence="12 13">
    <name type="scientific">Cellulomonas iranensis</name>
    <dbReference type="NCBI Taxonomy" id="76862"/>
    <lineage>
        <taxon>Bacteria</taxon>
        <taxon>Bacillati</taxon>
        <taxon>Actinomycetota</taxon>
        <taxon>Actinomycetes</taxon>
        <taxon>Micrococcales</taxon>
        <taxon>Cellulomonadaceae</taxon>
        <taxon>Cellulomonas</taxon>
    </lineage>
</organism>
<dbReference type="CDD" id="cd06578">
    <property type="entry name" value="HemD"/>
    <property type="match status" value="1"/>
</dbReference>